<proteinExistence type="predicted"/>
<dbReference type="GeneID" id="75918731"/>
<feature type="chain" id="PRO_5042291490" description="Calcineurin-like phosphoesterase domain-containing protein" evidence="3">
    <location>
        <begin position="20"/>
        <end position="367"/>
    </location>
</feature>
<dbReference type="Pfam" id="PF00149">
    <property type="entry name" value="Metallophos"/>
    <property type="match status" value="1"/>
</dbReference>
<protein>
    <recommendedName>
        <fullName evidence="4">Calcineurin-like phosphoesterase domain-containing protein</fullName>
    </recommendedName>
</protein>
<dbReference type="InterPro" id="IPR051558">
    <property type="entry name" value="Metallophosphoesterase_PAP"/>
</dbReference>
<dbReference type="InterPro" id="IPR004843">
    <property type="entry name" value="Calcineurin-like_PHP"/>
</dbReference>
<reference evidence="5" key="1">
    <citation type="submission" date="2021-06" db="EMBL/GenBank/DDBJ databases">
        <authorList>
            <consortium name="DOE Joint Genome Institute"/>
            <person name="Mondo S.J."/>
            <person name="Amses K.R."/>
            <person name="Simmons D.R."/>
            <person name="Longcore J.E."/>
            <person name="Seto K."/>
            <person name="Alves G.H."/>
            <person name="Bonds A.E."/>
            <person name="Quandt C.A."/>
            <person name="Davis W.J."/>
            <person name="Chang Y."/>
            <person name="Letcher P.M."/>
            <person name="Powell M.J."/>
            <person name="Kuo A."/>
            <person name="Labutti K."/>
            <person name="Pangilinan J."/>
            <person name="Andreopoulos W."/>
            <person name="Tritt A."/>
            <person name="Riley R."/>
            <person name="Hundley H."/>
            <person name="Johnson J."/>
            <person name="Lipzen A."/>
            <person name="Barry K."/>
            <person name="Berbee M.L."/>
            <person name="Buchler N.E."/>
            <person name="Grigoriev I.V."/>
            <person name="Spatafora J.W."/>
            <person name="Stajich J.E."/>
            <person name="James T.Y."/>
        </authorList>
    </citation>
    <scope>NUCLEOTIDE SEQUENCE</scope>
    <source>
        <strain evidence="5">AG</strain>
    </source>
</reference>
<organism evidence="5 6">
    <name type="scientific">Umbelopsis ramanniana AG</name>
    <dbReference type="NCBI Taxonomy" id="1314678"/>
    <lineage>
        <taxon>Eukaryota</taxon>
        <taxon>Fungi</taxon>
        <taxon>Fungi incertae sedis</taxon>
        <taxon>Mucoromycota</taxon>
        <taxon>Mucoromycotina</taxon>
        <taxon>Umbelopsidomycetes</taxon>
        <taxon>Umbelopsidales</taxon>
        <taxon>Umbelopsidaceae</taxon>
        <taxon>Umbelopsis</taxon>
    </lineage>
</organism>
<keyword evidence="2" id="KW-0378">Hydrolase</keyword>
<comment type="caution">
    <text evidence="5">The sequence shown here is derived from an EMBL/GenBank/DDBJ whole genome shotgun (WGS) entry which is preliminary data.</text>
</comment>
<evidence type="ECO:0000259" key="4">
    <source>
        <dbReference type="Pfam" id="PF00149"/>
    </source>
</evidence>
<accession>A0AAD5E9M2</accession>
<dbReference type="Proteomes" id="UP001206595">
    <property type="component" value="Unassembled WGS sequence"/>
</dbReference>
<keyword evidence="1 3" id="KW-0732">Signal</keyword>
<dbReference type="InterPro" id="IPR029052">
    <property type="entry name" value="Metallo-depent_PP-like"/>
</dbReference>
<dbReference type="RefSeq" id="XP_051443925.1">
    <property type="nucleotide sequence ID" value="XM_051593389.1"/>
</dbReference>
<evidence type="ECO:0000256" key="2">
    <source>
        <dbReference type="ARBA" id="ARBA00022801"/>
    </source>
</evidence>
<dbReference type="PANTHER" id="PTHR10161">
    <property type="entry name" value="TARTRATE-RESISTANT ACID PHOSPHATASE TYPE 5"/>
    <property type="match status" value="1"/>
</dbReference>
<dbReference type="EMBL" id="MU620924">
    <property type="protein sequence ID" value="KAI8578921.1"/>
    <property type="molecule type" value="Genomic_DNA"/>
</dbReference>
<evidence type="ECO:0000313" key="5">
    <source>
        <dbReference type="EMBL" id="KAI8578921.1"/>
    </source>
</evidence>
<gene>
    <name evidence="5" type="ORF">K450DRAFT_281203</name>
</gene>
<evidence type="ECO:0000313" key="6">
    <source>
        <dbReference type="Proteomes" id="UP001206595"/>
    </source>
</evidence>
<dbReference type="Gene3D" id="3.60.21.10">
    <property type="match status" value="1"/>
</dbReference>
<feature type="signal peptide" evidence="3">
    <location>
        <begin position="1"/>
        <end position="19"/>
    </location>
</feature>
<dbReference type="PANTHER" id="PTHR10161:SF14">
    <property type="entry name" value="TARTRATE-RESISTANT ACID PHOSPHATASE TYPE 5"/>
    <property type="match status" value="1"/>
</dbReference>
<feature type="domain" description="Calcineurin-like phosphoesterase" evidence="4">
    <location>
        <begin position="81"/>
        <end position="279"/>
    </location>
</feature>
<name>A0AAD5E9M2_UMBRA</name>
<sequence length="367" mass="40738">MKASIIAAALAIVIATVDARPSGHTHQSRGHRKYKEGTIAIFGDYGWKGWSVPTAAECAGLPASGNCDPGDIASYPQAVIAQERTAKFFGEVCQEQNCQEVMTTGDNFYNIGLENYQHFKEGFIDMYTAKSLKIRWNPSLGNHDIVANTSVSLELNAHKYDSRWFMPSRWYQHDITVNDVKYHFTVLDSSPFISSYRTSTTSPYHSQELLNTMTPAMLQAQIDYLDKSSAESDADWKFVVMHHPILSTSKNYTKPADMGGLFQIVQKHKLVVLNGHDHVLSHQQGNNTDFFTVGAGSLTAASDGNNGVYLPYIKYVAANATYADNGMALLSGTKEELKVEYFELLKGAKKPSYTAIVKHNAHYNITI</sequence>
<dbReference type="AlphaFoldDB" id="A0AAD5E9M2"/>
<dbReference type="SUPFAM" id="SSF56300">
    <property type="entry name" value="Metallo-dependent phosphatases"/>
    <property type="match status" value="1"/>
</dbReference>
<evidence type="ECO:0000256" key="3">
    <source>
        <dbReference type="SAM" id="SignalP"/>
    </source>
</evidence>
<keyword evidence="6" id="KW-1185">Reference proteome</keyword>
<evidence type="ECO:0000256" key="1">
    <source>
        <dbReference type="ARBA" id="ARBA00022729"/>
    </source>
</evidence>
<reference evidence="5" key="2">
    <citation type="journal article" date="2022" name="Proc. Natl. Acad. Sci. U.S.A.">
        <title>Diploid-dominant life cycles characterize the early evolution of Fungi.</title>
        <authorList>
            <person name="Amses K.R."/>
            <person name="Simmons D.R."/>
            <person name="Longcore J.E."/>
            <person name="Mondo S.J."/>
            <person name="Seto K."/>
            <person name="Jeronimo G.H."/>
            <person name="Bonds A.E."/>
            <person name="Quandt C.A."/>
            <person name="Davis W.J."/>
            <person name="Chang Y."/>
            <person name="Federici B.A."/>
            <person name="Kuo A."/>
            <person name="LaButti K."/>
            <person name="Pangilinan J."/>
            <person name="Andreopoulos W."/>
            <person name="Tritt A."/>
            <person name="Riley R."/>
            <person name="Hundley H."/>
            <person name="Johnson J."/>
            <person name="Lipzen A."/>
            <person name="Barry K."/>
            <person name="Lang B.F."/>
            <person name="Cuomo C.A."/>
            <person name="Buchler N.E."/>
            <person name="Grigoriev I.V."/>
            <person name="Spatafora J.W."/>
            <person name="Stajich J.E."/>
            <person name="James T.Y."/>
        </authorList>
    </citation>
    <scope>NUCLEOTIDE SEQUENCE</scope>
    <source>
        <strain evidence="5">AG</strain>
    </source>
</reference>
<dbReference type="GO" id="GO:0016787">
    <property type="term" value="F:hydrolase activity"/>
    <property type="evidence" value="ECO:0007669"/>
    <property type="project" value="UniProtKB-KW"/>
</dbReference>